<keyword evidence="1" id="KW-0472">Membrane</keyword>
<dbReference type="AlphaFoldDB" id="A0A0R1JT00"/>
<proteinExistence type="predicted"/>
<dbReference type="STRING" id="1291734.FD02_GL000795"/>
<feature type="transmembrane region" description="Helical" evidence="1">
    <location>
        <begin position="12"/>
        <end position="34"/>
    </location>
</feature>
<reference evidence="2 3" key="1">
    <citation type="journal article" date="2015" name="Genome Announc.">
        <title>Expanding the biotechnology potential of lactobacilli through comparative genomics of 213 strains and associated genera.</title>
        <authorList>
            <person name="Sun Z."/>
            <person name="Harris H.M."/>
            <person name="McCann A."/>
            <person name="Guo C."/>
            <person name="Argimon S."/>
            <person name="Zhang W."/>
            <person name="Yang X."/>
            <person name="Jeffery I.B."/>
            <person name="Cooney J.C."/>
            <person name="Kagawa T.F."/>
            <person name="Liu W."/>
            <person name="Song Y."/>
            <person name="Salvetti E."/>
            <person name="Wrobel A."/>
            <person name="Rasinkangas P."/>
            <person name="Parkhill J."/>
            <person name="Rea M.C."/>
            <person name="O'Sullivan O."/>
            <person name="Ritari J."/>
            <person name="Douillard F.P."/>
            <person name="Paul Ross R."/>
            <person name="Yang R."/>
            <person name="Briner A.E."/>
            <person name="Felis G.E."/>
            <person name="de Vos W.M."/>
            <person name="Barrangou R."/>
            <person name="Klaenhammer T.R."/>
            <person name="Caufield P.W."/>
            <person name="Cui Y."/>
            <person name="Zhang H."/>
            <person name="O'Toole P.W."/>
        </authorList>
    </citation>
    <scope>NUCLEOTIDE SEQUENCE [LARGE SCALE GENOMIC DNA]</scope>
    <source>
        <strain evidence="2 3">JCM 17158</strain>
    </source>
</reference>
<evidence type="ECO:0000256" key="1">
    <source>
        <dbReference type="SAM" id="Phobius"/>
    </source>
</evidence>
<sequence>MGSIIQQKQLSAVILAEHLAAIMVTVLIVGWVTMTYTVYQTTTTPLRAAASARYAARVALLRRSTPGELTVHVGSATWHVTITLQKVEVISDAGTTTYTLSRDDLD</sequence>
<protein>
    <submittedName>
        <fullName evidence="2">Uncharacterized protein</fullName>
    </submittedName>
</protein>
<gene>
    <name evidence="2" type="ORF">FD02_GL000795</name>
</gene>
<evidence type="ECO:0000313" key="3">
    <source>
        <dbReference type="Proteomes" id="UP000051804"/>
    </source>
</evidence>
<keyword evidence="1" id="KW-0812">Transmembrane</keyword>
<keyword evidence="1" id="KW-1133">Transmembrane helix</keyword>
<organism evidence="2 3">
    <name type="scientific">Lacticaseibacillus nasuensis JCM 17158</name>
    <dbReference type="NCBI Taxonomy" id="1291734"/>
    <lineage>
        <taxon>Bacteria</taxon>
        <taxon>Bacillati</taxon>
        <taxon>Bacillota</taxon>
        <taxon>Bacilli</taxon>
        <taxon>Lactobacillales</taxon>
        <taxon>Lactobacillaceae</taxon>
        <taxon>Lacticaseibacillus</taxon>
    </lineage>
</organism>
<dbReference type="EMBL" id="AZDJ01000001">
    <property type="protein sequence ID" value="KRK74200.1"/>
    <property type="molecule type" value="Genomic_DNA"/>
</dbReference>
<name>A0A0R1JT00_9LACO</name>
<dbReference type="RefSeq" id="WP_056949828.1">
    <property type="nucleotide sequence ID" value="NZ_AZDJ01000001.1"/>
</dbReference>
<keyword evidence="3" id="KW-1185">Reference proteome</keyword>
<comment type="caution">
    <text evidence="2">The sequence shown here is derived from an EMBL/GenBank/DDBJ whole genome shotgun (WGS) entry which is preliminary data.</text>
</comment>
<accession>A0A0R1JT00</accession>
<evidence type="ECO:0000313" key="2">
    <source>
        <dbReference type="EMBL" id="KRK74200.1"/>
    </source>
</evidence>
<dbReference type="Proteomes" id="UP000051804">
    <property type="component" value="Unassembled WGS sequence"/>
</dbReference>